<dbReference type="Proteomes" id="UP001500610">
    <property type="component" value="Unassembled WGS sequence"/>
</dbReference>
<evidence type="ECO:0000256" key="1">
    <source>
        <dbReference type="SAM" id="MobiDB-lite"/>
    </source>
</evidence>
<organism evidence="2 3">
    <name type="scientific">Streptomyces hyderabadensis</name>
    <dbReference type="NCBI Taxonomy" id="598549"/>
    <lineage>
        <taxon>Bacteria</taxon>
        <taxon>Bacillati</taxon>
        <taxon>Actinomycetota</taxon>
        <taxon>Actinomycetes</taxon>
        <taxon>Kitasatosporales</taxon>
        <taxon>Streptomycetaceae</taxon>
        <taxon>Streptomyces</taxon>
    </lineage>
</organism>
<evidence type="ECO:0008006" key="4">
    <source>
        <dbReference type="Google" id="ProtNLM"/>
    </source>
</evidence>
<reference evidence="3" key="1">
    <citation type="journal article" date="2019" name="Int. J. Syst. Evol. Microbiol.">
        <title>The Global Catalogue of Microorganisms (GCM) 10K type strain sequencing project: providing services to taxonomists for standard genome sequencing and annotation.</title>
        <authorList>
            <consortium name="The Broad Institute Genomics Platform"/>
            <consortium name="The Broad Institute Genome Sequencing Center for Infectious Disease"/>
            <person name="Wu L."/>
            <person name="Ma J."/>
        </authorList>
    </citation>
    <scope>NUCLEOTIDE SEQUENCE [LARGE SCALE GENOMIC DNA]</scope>
    <source>
        <strain evidence="3">JCM 17657</strain>
    </source>
</reference>
<gene>
    <name evidence="2" type="ORF">GCM10023257_23320</name>
</gene>
<evidence type="ECO:0000313" key="3">
    <source>
        <dbReference type="Proteomes" id="UP001500610"/>
    </source>
</evidence>
<proteinExistence type="predicted"/>
<feature type="region of interest" description="Disordered" evidence="1">
    <location>
        <begin position="33"/>
        <end position="52"/>
    </location>
</feature>
<keyword evidence="3" id="KW-1185">Reference proteome</keyword>
<evidence type="ECO:0000313" key="2">
    <source>
        <dbReference type="EMBL" id="GAA4983814.1"/>
    </source>
</evidence>
<comment type="caution">
    <text evidence="2">The sequence shown here is derived from an EMBL/GenBank/DDBJ whole genome shotgun (WGS) entry which is preliminary data.</text>
</comment>
<dbReference type="RefSeq" id="WP_226028614.1">
    <property type="nucleotide sequence ID" value="NZ_BAABIV010000011.1"/>
</dbReference>
<dbReference type="EMBL" id="BAABIV010000011">
    <property type="protein sequence ID" value="GAA4983814.1"/>
    <property type="molecule type" value="Genomic_DNA"/>
</dbReference>
<name>A0ABP9I142_9ACTN</name>
<sequence>MPAWITRRRLGVVTFLYAVFLAGWWLGQPVRSDGCQEQRPTAGAEGGQPMEPADLGRYVESLGLDFGIRDWADDLDGRRDGEYGPGDQEYELRYGSGPYATSGTDHTFCTYTKRARLVAWVNGDWS</sequence>
<protein>
    <recommendedName>
        <fullName evidence="4">Secreted protein</fullName>
    </recommendedName>
</protein>
<accession>A0ABP9I142</accession>